<dbReference type="InterPro" id="IPR017937">
    <property type="entry name" value="Thioredoxin_CS"/>
</dbReference>
<dbReference type="CDD" id="cd03019">
    <property type="entry name" value="DsbA_DsbA"/>
    <property type="match status" value="1"/>
</dbReference>
<dbReference type="STRING" id="326474.AWB65_00559"/>
<evidence type="ECO:0000256" key="8">
    <source>
        <dbReference type="PIRSR" id="PIRSR001488-1"/>
    </source>
</evidence>
<feature type="disulfide bond" description="Redox-active" evidence="8">
    <location>
        <begin position="66"/>
        <end position="69"/>
    </location>
</feature>
<keyword evidence="6" id="KW-0676">Redox-active center</keyword>
<dbReference type="PANTHER" id="PTHR35891:SF3">
    <property type="entry name" value="THIOL:DISULFIDE INTERCHANGE PROTEIN DSBL"/>
    <property type="match status" value="1"/>
</dbReference>
<dbReference type="Gene3D" id="3.40.30.10">
    <property type="entry name" value="Glutaredoxin"/>
    <property type="match status" value="1"/>
</dbReference>
<evidence type="ECO:0000256" key="3">
    <source>
        <dbReference type="ARBA" id="ARBA00022729"/>
    </source>
</evidence>
<dbReference type="Proteomes" id="UP000054977">
    <property type="component" value="Unassembled WGS sequence"/>
</dbReference>
<keyword evidence="3 9" id="KW-0732">Signal</keyword>
<protein>
    <recommendedName>
        <fullName evidence="7">Thiol:disulfide interchange protein</fullName>
    </recommendedName>
</protein>
<proteinExistence type="inferred from homology"/>
<evidence type="ECO:0000256" key="4">
    <source>
        <dbReference type="ARBA" id="ARBA00022764"/>
    </source>
</evidence>
<evidence type="ECO:0000259" key="10">
    <source>
        <dbReference type="PROSITE" id="PS51352"/>
    </source>
</evidence>
<comment type="subcellular location">
    <subcellularLocation>
        <location evidence="1 7">Periplasm</location>
    </subcellularLocation>
</comment>
<gene>
    <name evidence="11" type="ORF">AWB65_00559</name>
</gene>
<dbReference type="RefSeq" id="WP_087665653.1">
    <property type="nucleotide sequence ID" value="NZ_FCNW02000001.1"/>
</dbReference>
<evidence type="ECO:0000256" key="5">
    <source>
        <dbReference type="ARBA" id="ARBA00023157"/>
    </source>
</evidence>
<evidence type="ECO:0000256" key="7">
    <source>
        <dbReference type="PIRNR" id="PIRNR001488"/>
    </source>
</evidence>
<name>A0A158F3Z9_9BURK</name>
<keyword evidence="12" id="KW-1185">Reference proteome</keyword>
<feature type="domain" description="Thioredoxin" evidence="10">
    <location>
        <begin position="25"/>
        <end position="213"/>
    </location>
</feature>
<dbReference type="PANTHER" id="PTHR35891">
    <property type="entry name" value="THIOL:DISULFIDE INTERCHANGE PROTEIN DSBA"/>
    <property type="match status" value="1"/>
</dbReference>
<feature type="chain" id="PRO_5011117294" description="Thiol:disulfide interchange protein" evidence="9">
    <location>
        <begin position="31"/>
        <end position="220"/>
    </location>
</feature>
<sequence length="220" mass="24044">MKKQFSALAVSLGIVIGSIGAIGAMNAAHASPAAPVAGTDYSVLQAAQPVNAAGKIEVTEFFWYGCPHCNEFEPYLEAWIKKQGPDVVFKRVPVAFRDDFIPHSKMYHALDALGVVEKVTPAVFNEIHVKKNYLLTPQAQADFLATQGVDKKKYMDAYNSFSTQSAVQRDTKLLSDYKIEGVPTLIVQGKYETGPSMTNNLPGTTQVLDFLVGQVRAKKM</sequence>
<keyword evidence="4 7" id="KW-0574">Periplasm</keyword>
<evidence type="ECO:0000256" key="9">
    <source>
        <dbReference type="SAM" id="SignalP"/>
    </source>
</evidence>
<comment type="caution">
    <text evidence="11">The sequence shown here is derived from an EMBL/GenBank/DDBJ whole genome shotgun (WGS) entry which is preliminary data.</text>
</comment>
<dbReference type="GO" id="GO:0015036">
    <property type="term" value="F:disulfide oxidoreductase activity"/>
    <property type="evidence" value="ECO:0007669"/>
    <property type="project" value="UniProtKB-ARBA"/>
</dbReference>
<dbReference type="OrthoDB" id="9784896at2"/>
<keyword evidence="5 7" id="KW-1015">Disulfide bond</keyword>
<dbReference type="AlphaFoldDB" id="A0A158F3Z9"/>
<dbReference type="SUPFAM" id="SSF52833">
    <property type="entry name" value="Thioredoxin-like"/>
    <property type="match status" value="1"/>
</dbReference>
<evidence type="ECO:0000256" key="2">
    <source>
        <dbReference type="ARBA" id="ARBA00005791"/>
    </source>
</evidence>
<dbReference type="PIRSF" id="PIRSF001488">
    <property type="entry name" value="Tdi_protein"/>
    <property type="match status" value="1"/>
</dbReference>
<dbReference type="InterPro" id="IPR013766">
    <property type="entry name" value="Thioredoxin_domain"/>
</dbReference>
<feature type="signal peptide" evidence="9">
    <location>
        <begin position="1"/>
        <end position="30"/>
    </location>
</feature>
<dbReference type="InterPro" id="IPR001853">
    <property type="entry name" value="DSBA-like_thioredoxin_dom"/>
</dbReference>
<evidence type="ECO:0000256" key="1">
    <source>
        <dbReference type="ARBA" id="ARBA00004418"/>
    </source>
</evidence>
<organism evidence="11 12">
    <name type="scientific">Caballeronia humi</name>
    <dbReference type="NCBI Taxonomy" id="326474"/>
    <lineage>
        <taxon>Bacteria</taxon>
        <taxon>Pseudomonadati</taxon>
        <taxon>Pseudomonadota</taxon>
        <taxon>Betaproteobacteria</taxon>
        <taxon>Burkholderiales</taxon>
        <taxon>Burkholderiaceae</taxon>
        <taxon>Caballeronia</taxon>
    </lineage>
</organism>
<dbReference type="PROSITE" id="PS00194">
    <property type="entry name" value="THIOREDOXIN_1"/>
    <property type="match status" value="1"/>
</dbReference>
<accession>A0A158F3Z9</accession>
<dbReference type="GO" id="GO:0042597">
    <property type="term" value="C:periplasmic space"/>
    <property type="evidence" value="ECO:0007669"/>
    <property type="project" value="UniProtKB-SubCell"/>
</dbReference>
<evidence type="ECO:0000313" key="11">
    <source>
        <dbReference type="EMBL" id="SAL14598.1"/>
    </source>
</evidence>
<dbReference type="PROSITE" id="PS51352">
    <property type="entry name" value="THIOREDOXIN_2"/>
    <property type="match status" value="1"/>
</dbReference>
<dbReference type="InterPro" id="IPR036249">
    <property type="entry name" value="Thioredoxin-like_sf"/>
</dbReference>
<dbReference type="Pfam" id="PF01323">
    <property type="entry name" value="DSBA"/>
    <property type="match status" value="1"/>
</dbReference>
<reference evidence="11" key="1">
    <citation type="submission" date="2016-01" db="EMBL/GenBank/DDBJ databases">
        <authorList>
            <person name="Peeters C."/>
        </authorList>
    </citation>
    <scope>NUCLEOTIDE SEQUENCE [LARGE SCALE GENOMIC DNA]</scope>
    <source>
        <strain evidence="11">LMG 22934</strain>
    </source>
</reference>
<evidence type="ECO:0000256" key="6">
    <source>
        <dbReference type="ARBA" id="ARBA00023284"/>
    </source>
</evidence>
<dbReference type="EMBL" id="FCNW02000001">
    <property type="protein sequence ID" value="SAL14598.1"/>
    <property type="molecule type" value="Genomic_DNA"/>
</dbReference>
<dbReference type="InterPro" id="IPR050824">
    <property type="entry name" value="Thiol_disulfide_DsbA"/>
</dbReference>
<evidence type="ECO:0000313" key="12">
    <source>
        <dbReference type="Proteomes" id="UP000054977"/>
    </source>
</evidence>
<dbReference type="InterPro" id="IPR023205">
    <property type="entry name" value="DsbA/DsbL"/>
</dbReference>
<comment type="similarity">
    <text evidence="2">Belongs to the thioredoxin family. DsbA subfamily.</text>
</comment>